<dbReference type="EMBL" id="VZTH01019685">
    <property type="protein sequence ID" value="NXC64872.1"/>
    <property type="molecule type" value="Genomic_DNA"/>
</dbReference>
<gene>
    <name evidence="1" type="primary">Fv4_2</name>
    <name evidence="1" type="ORF">ALERUF_R15237</name>
</gene>
<protein>
    <submittedName>
        <fullName evidence="1">ENV2 protein</fullName>
    </submittedName>
</protein>
<dbReference type="Proteomes" id="UP000557196">
    <property type="component" value="Unassembled WGS sequence"/>
</dbReference>
<comment type="caution">
    <text evidence="1">The sequence shown here is derived from an EMBL/GenBank/DDBJ whole genome shotgun (WGS) entry which is preliminary data.</text>
</comment>
<proteinExistence type="predicted"/>
<reference evidence="1 2" key="1">
    <citation type="submission" date="2019-09" db="EMBL/GenBank/DDBJ databases">
        <title>Bird 10,000 Genomes (B10K) Project - Family phase.</title>
        <authorList>
            <person name="Zhang G."/>
        </authorList>
    </citation>
    <scope>NUCLEOTIDE SEQUENCE [LARGE SCALE GENOMIC DNA]</scope>
    <source>
        <strain evidence="1">B10K-DU-029-36</strain>
        <tissue evidence="1">Muscle</tissue>
    </source>
</reference>
<dbReference type="AlphaFoldDB" id="A0A7K8I821"/>
<sequence length="88" mass="9742">VTTPYKGGILQRILQASFKVLNQTHPELTKECWLCYDIRPPFYEAIGIIAEVTKLNGTNPSECLWKQGRENTPGISLTHINGPGTCIG</sequence>
<evidence type="ECO:0000313" key="1">
    <source>
        <dbReference type="EMBL" id="NXC64872.1"/>
    </source>
</evidence>
<accession>A0A7K8I821</accession>
<evidence type="ECO:0000313" key="2">
    <source>
        <dbReference type="Proteomes" id="UP000557196"/>
    </source>
</evidence>
<feature type="non-terminal residue" evidence="1">
    <location>
        <position position="88"/>
    </location>
</feature>
<organism evidence="1 2">
    <name type="scientific">Aleadryas rufinucha</name>
    <name type="common">rufous-naped whistler</name>
    <dbReference type="NCBI Taxonomy" id="461220"/>
    <lineage>
        <taxon>Eukaryota</taxon>
        <taxon>Metazoa</taxon>
        <taxon>Chordata</taxon>
        <taxon>Craniata</taxon>
        <taxon>Vertebrata</taxon>
        <taxon>Euteleostomi</taxon>
        <taxon>Archelosauria</taxon>
        <taxon>Archosauria</taxon>
        <taxon>Dinosauria</taxon>
        <taxon>Saurischia</taxon>
        <taxon>Theropoda</taxon>
        <taxon>Coelurosauria</taxon>
        <taxon>Aves</taxon>
        <taxon>Neognathae</taxon>
        <taxon>Neoaves</taxon>
        <taxon>Telluraves</taxon>
        <taxon>Australaves</taxon>
        <taxon>Passeriformes</taxon>
        <taxon>Corvoidea</taxon>
        <taxon>Pachycephalidae</taxon>
        <taxon>Aleadryas</taxon>
    </lineage>
</organism>
<dbReference type="InterPro" id="IPR018154">
    <property type="entry name" value="TLV/ENV_coat_polyprotein"/>
</dbReference>
<name>A0A7K8I821_9CORV</name>
<keyword evidence="2" id="KW-1185">Reference proteome</keyword>
<dbReference type="Pfam" id="PF00429">
    <property type="entry name" value="TLV_coat"/>
    <property type="match status" value="1"/>
</dbReference>
<feature type="non-terminal residue" evidence="1">
    <location>
        <position position="1"/>
    </location>
</feature>